<evidence type="ECO:0000313" key="3">
    <source>
        <dbReference type="Proteomes" id="UP000757900"/>
    </source>
</evidence>
<accession>A0A929MVB9</accession>
<organism evidence="2 3">
    <name type="scientific">Abiotrophia defectiva</name>
    <name type="common">Streptococcus defectivus</name>
    <dbReference type="NCBI Taxonomy" id="46125"/>
    <lineage>
        <taxon>Bacteria</taxon>
        <taxon>Bacillati</taxon>
        <taxon>Bacillota</taxon>
        <taxon>Bacilli</taxon>
        <taxon>Lactobacillales</taxon>
        <taxon>Aerococcaceae</taxon>
        <taxon>Abiotrophia</taxon>
    </lineage>
</organism>
<keyword evidence="1" id="KW-0472">Membrane</keyword>
<dbReference type="NCBIfam" id="NF033218">
    <property type="entry name" value="anchor_AmaP"/>
    <property type="match status" value="1"/>
</dbReference>
<protein>
    <submittedName>
        <fullName evidence="2">Alkaline shock response membrane anchor protein AmaP</fullName>
    </submittedName>
</protein>
<keyword evidence="1" id="KW-1133">Transmembrane helix</keyword>
<feature type="transmembrane region" description="Helical" evidence="1">
    <location>
        <begin position="53"/>
        <end position="75"/>
    </location>
</feature>
<sequence length="196" mass="22005">MSRIKKSLLILLCIPPLVLFSINLYRNQSYVNLDWIGEYLNKLSSFGYYYNQAIFWLSLVLTIATLIAILVILFYPRDYTQVVLSEANGRLTVKKSAIVSHVKSAISASSYMASPKVKVKLTKKKCEVTLKGDINQGVDVANRTNALQKEIINGLNSYLGLNHNIYLNVKVLNTAAEQTSQKAEAFEAQPQENLEN</sequence>
<comment type="caution">
    <text evidence="2">The sequence shown here is derived from an EMBL/GenBank/DDBJ whole genome shotgun (WGS) entry which is preliminary data.</text>
</comment>
<dbReference type="EMBL" id="JABZFV010000195">
    <property type="protein sequence ID" value="MBF0935325.1"/>
    <property type="molecule type" value="Genomic_DNA"/>
</dbReference>
<evidence type="ECO:0000256" key="1">
    <source>
        <dbReference type="SAM" id="Phobius"/>
    </source>
</evidence>
<dbReference type="Proteomes" id="UP000757900">
    <property type="component" value="Unassembled WGS sequence"/>
</dbReference>
<evidence type="ECO:0000313" key="2">
    <source>
        <dbReference type="EMBL" id="MBF0935325.1"/>
    </source>
</evidence>
<dbReference type="AlphaFoldDB" id="A0A929MVB9"/>
<name>A0A929MVB9_ABIDE</name>
<proteinExistence type="predicted"/>
<feature type="transmembrane region" description="Helical" evidence="1">
    <location>
        <begin position="7"/>
        <end position="25"/>
    </location>
</feature>
<keyword evidence="1" id="KW-0812">Transmembrane</keyword>
<reference evidence="2" key="1">
    <citation type="submission" date="2020-04" db="EMBL/GenBank/DDBJ databases">
        <title>Deep metagenomics examines the oral microbiome during advanced dental caries in children, revealing novel taxa and co-occurrences with host molecules.</title>
        <authorList>
            <person name="Baker J.L."/>
            <person name="Morton J.T."/>
            <person name="Dinis M."/>
            <person name="Alvarez R."/>
            <person name="Tran N.C."/>
            <person name="Knight R."/>
            <person name="Edlund A."/>
        </authorList>
    </citation>
    <scope>NUCLEOTIDE SEQUENCE</scope>
    <source>
        <strain evidence="2">JCVI_23_bin.16</strain>
    </source>
</reference>
<gene>
    <name evidence="2" type="primary">amaP</name>
    <name evidence="2" type="ORF">HXK00_06780</name>
</gene>